<evidence type="ECO:0000256" key="5">
    <source>
        <dbReference type="ARBA" id="ARBA00023136"/>
    </source>
</evidence>
<dbReference type="InterPro" id="IPR017039">
    <property type="entry name" value="Virul_fac_BrkB"/>
</dbReference>
<dbReference type="HOGENOM" id="CLU_692135_0_0_0"/>
<name>F8E6J2_FLESM</name>
<dbReference type="EMBL" id="CP002858">
    <property type="protein sequence ID" value="AEI14829.1"/>
    <property type="molecule type" value="Genomic_DNA"/>
</dbReference>
<evidence type="ECO:0000256" key="1">
    <source>
        <dbReference type="ARBA" id="ARBA00004651"/>
    </source>
</evidence>
<sequence length="398" mass="45708">MSKRILARIYLSIHYFFANKLMNFAANLTFFFLLSFIPMLLIISVVLTNLPVPAELASEIIKTIKSVNPDLIGYILKSAGDTQVLTKNALDFGIFGAVSLFLTSLLFVRALKAAFSVIFSKKDQKWGFLNFFIPIIMEIMALIMLISVIALKITLNVVSKFFDKSFLDDFIFIINALENIIYMPIVILLAISWLSYFLMSRGGMSSKVSLYSSVGFCTSVYLLNIIFTNVFNMAFYSLIYGSLGTLIFGLLWIYVVFCLYLFWGEFGYVFEKVRWITVKMYIESKITETNFIKNLIQSFLLPDKMDKIRIVDKETKIEFRDNEDFLFVGEGMLRLFDKDEKHATEYNKGSLIKAEDISEYNILADRKSTLIFLSKDDMKKFINESHTAGDLLADNFIK</sequence>
<evidence type="ECO:0000256" key="2">
    <source>
        <dbReference type="ARBA" id="ARBA00022475"/>
    </source>
</evidence>
<keyword evidence="2" id="KW-1003">Cell membrane</keyword>
<protein>
    <submittedName>
        <fullName evidence="7">Ribonuclease BN</fullName>
    </submittedName>
</protein>
<keyword evidence="5 6" id="KW-0472">Membrane</keyword>
<dbReference type="eggNOG" id="COG1295">
    <property type="taxonomic scope" value="Bacteria"/>
</dbReference>
<dbReference type="KEGG" id="fsi:Flexsi_1174"/>
<dbReference type="AlphaFoldDB" id="F8E6J2"/>
<dbReference type="PANTHER" id="PTHR30213:SF0">
    <property type="entry name" value="UPF0761 MEMBRANE PROTEIN YIHY"/>
    <property type="match status" value="1"/>
</dbReference>
<gene>
    <name evidence="7" type="ordered locus">Flexsi_1174</name>
</gene>
<accession>F8E6J2</accession>
<dbReference type="GO" id="GO:0005886">
    <property type="term" value="C:plasma membrane"/>
    <property type="evidence" value="ECO:0007669"/>
    <property type="project" value="UniProtKB-SubCell"/>
</dbReference>
<dbReference type="PANTHER" id="PTHR30213">
    <property type="entry name" value="INNER MEMBRANE PROTEIN YHJD"/>
    <property type="match status" value="1"/>
</dbReference>
<evidence type="ECO:0000313" key="8">
    <source>
        <dbReference type="Proteomes" id="UP000006621"/>
    </source>
</evidence>
<reference evidence="7 8" key="1">
    <citation type="journal article" date="2011" name="Stand. Genomic Sci.">
        <title>Genome sequence of the moderately thermophilic halophile Flexistipes sinusarabici strain (MAS10).</title>
        <authorList>
            <person name="Lapidus A."/>
            <person name="Chertkov O."/>
            <person name="Nolan M."/>
            <person name="Lucas S."/>
            <person name="Hammon N."/>
            <person name="Deshpande S."/>
            <person name="Cheng J.F."/>
            <person name="Tapia R."/>
            <person name="Han C."/>
            <person name="Goodwin L."/>
            <person name="Pitluck S."/>
            <person name="Liolios K."/>
            <person name="Pagani I."/>
            <person name="Ivanova N."/>
            <person name="Huntemann M."/>
            <person name="Mavromatis K."/>
            <person name="Mikhailova N."/>
            <person name="Pati A."/>
            <person name="Chen A."/>
            <person name="Palaniappan K."/>
            <person name="Land M."/>
            <person name="Hauser L."/>
            <person name="Brambilla E.M."/>
            <person name="Rohde M."/>
            <person name="Abt B."/>
            <person name="Spring S."/>
            <person name="Goker M."/>
            <person name="Bristow J."/>
            <person name="Eisen J.A."/>
            <person name="Markowitz V."/>
            <person name="Hugenholtz P."/>
            <person name="Kyrpides N.C."/>
            <person name="Klenk H.P."/>
            <person name="Woyke T."/>
        </authorList>
    </citation>
    <scope>NUCLEOTIDE SEQUENCE [LARGE SCALE GENOMIC DNA]</scope>
    <source>
        <strain evidence="8">DSM 4947 / MAS 10</strain>
    </source>
</reference>
<dbReference type="STRING" id="717231.Flexsi_1174"/>
<reference evidence="8" key="2">
    <citation type="submission" date="2011-06" db="EMBL/GenBank/DDBJ databases">
        <title>The complete genome of Flexistipes sinusarabici DSM 4947.</title>
        <authorList>
            <person name="Lucas S."/>
            <person name="Han J."/>
            <person name="Lapidus A."/>
            <person name="Bruce D."/>
            <person name="Goodwin L."/>
            <person name="Pitluck S."/>
            <person name="Peters L."/>
            <person name="Kyrpides N."/>
            <person name="Mavromatis K."/>
            <person name="Ivanova N."/>
            <person name="Mikhailova N."/>
            <person name="Chertkov O."/>
            <person name="Detter J.C."/>
            <person name="Tapia R."/>
            <person name="Han C."/>
            <person name="Land M."/>
            <person name="Hauser L."/>
            <person name="Markowitz V."/>
            <person name="Cheng J.-F."/>
            <person name="Hugenholtz P."/>
            <person name="Woyke T."/>
            <person name="Wu D."/>
            <person name="Spring S."/>
            <person name="Schroeder M."/>
            <person name="Brambilla E."/>
            <person name="Klenk H.-P."/>
            <person name="Eisen J.A."/>
        </authorList>
    </citation>
    <scope>NUCLEOTIDE SEQUENCE [LARGE SCALE GENOMIC DNA]</scope>
    <source>
        <strain evidence="8">DSM 4947 / MAS 10</strain>
    </source>
</reference>
<evidence type="ECO:0000256" key="6">
    <source>
        <dbReference type="SAM" id="Phobius"/>
    </source>
</evidence>
<dbReference type="Pfam" id="PF03631">
    <property type="entry name" value="Virul_fac_BrkB"/>
    <property type="match status" value="1"/>
</dbReference>
<dbReference type="Proteomes" id="UP000006621">
    <property type="component" value="Chromosome"/>
</dbReference>
<feature type="transmembrane region" description="Helical" evidence="6">
    <location>
        <begin position="239"/>
        <end position="263"/>
    </location>
</feature>
<feature type="transmembrane region" description="Helical" evidence="6">
    <location>
        <begin position="128"/>
        <end position="150"/>
    </location>
</feature>
<organism evidence="7 8">
    <name type="scientific">Flexistipes sinusarabici (strain ATCC 49648 / DSM 4947 / MAS 10)</name>
    <dbReference type="NCBI Taxonomy" id="717231"/>
    <lineage>
        <taxon>Bacteria</taxon>
        <taxon>Pseudomonadati</taxon>
        <taxon>Deferribacterota</taxon>
        <taxon>Deferribacteres</taxon>
        <taxon>Deferribacterales</taxon>
        <taxon>Flexistipitaceae</taxon>
        <taxon>Flexistipes</taxon>
    </lineage>
</organism>
<evidence type="ECO:0000313" key="7">
    <source>
        <dbReference type="EMBL" id="AEI14829.1"/>
    </source>
</evidence>
<keyword evidence="3 6" id="KW-0812">Transmembrane</keyword>
<feature type="transmembrane region" description="Helical" evidence="6">
    <location>
        <begin position="21"/>
        <end position="47"/>
    </location>
</feature>
<evidence type="ECO:0000256" key="4">
    <source>
        <dbReference type="ARBA" id="ARBA00022989"/>
    </source>
</evidence>
<feature type="transmembrane region" description="Helical" evidence="6">
    <location>
        <begin position="170"/>
        <end position="196"/>
    </location>
</feature>
<feature type="transmembrane region" description="Helical" evidence="6">
    <location>
        <begin position="208"/>
        <end position="227"/>
    </location>
</feature>
<proteinExistence type="predicted"/>
<dbReference type="RefSeq" id="WP_013886315.1">
    <property type="nucleotide sequence ID" value="NC_015672.1"/>
</dbReference>
<feature type="transmembrane region" description="Helical" evidence="6">
    <location>
        <begin position="89"/>
        <end position="108"/>
    </location>
</feature>
<keyword evidence="4 6" id="KW-1133">Transmembrane helix</keyword>
<evidence type="ECO:0000256" key="3">
    <source>
        <dbReference type="ARBA" id="ARBA00022692"/>
    </source>
</evidence>
<comment type="subcellular location">
    <subcellularLocation>
        <location evidence="1">Cell membrane</location>
        <topology evidence="1">Multi-pass membrane protein</topology>
    </subcellularLocation>
</comment>
<keyword evidence="8" id="KW-1185">Reference proteome</keyword>